<gene>
    <name evidence="2" type="ORF">GMRT_11314</name>
</gene>
<name>A0A4Z1SLV0_GIAMU</name>
<proteinExistence type="predicted"/>
<sequence length="562" mass="62637">MSESDEFYALARELREGQLGRGDGSPEMAPLLAEAKAFVSLSFDRLRTSSKAGTDDESNSNARVEVILETLVTMNALSTSLAAIGLLAEGTEIVRFLCDVVLREPETFDGVLHTIPMLDALDLLSKMSQHRRAAKKMLRHGLIEVFANHLLRSFLKELESEVEADPEKFRALVEQTPADDVQAREYGSERRVASTSPLLCYQKLCGALYVFCLRSDAASRELLGVPALTFAMRLIGAILKYYQEEELEASEYTLPRLEVTNTLMASALAVLLACCRTKGGCVAVVEADALQLLGRILSLFIDQVETSPISVEVGVLTCALLTALFASPVRAFEPTRFAEVKFHHALLRLMRQATRPRDRPIYRCALSSLTEILTVQGSKNVVSTIQYLQTAATPPCETPDELFMLLRESLEFHTDDSEAMLFFAVLVHLLCGKGRRDGVQSAMRERMLQERFGDILLDAWRKHADPEVKRECILALAALVNVRRPTTQVFFTVSSRATDYAVQFNRENKYPECRQACKELLRALGHRDGMDRVQGMLYGLLFTGCGLGIVLVVRLAIAWFVR</sequence>
<dbReference type="AlphaFoldDB" id="A0A4Z1SLV0"/>
<evidence type="ECO:0000313" key="2">
    <source>
        <dbReference type="EMBL" id="TNJ26634.1"/>
    </source>
</evidence>
<comment type="caution">
    <text evidence="2">The sequence shown here is derived from an EMBL/GenBank/DDBJ whole genome shotgun (WGS) entry which is preliminary data.</text>
</comment>
<dbReference type="InterPro" id="IPR011989">
    <property type="entry name" value="ARM-like"/>
</dbReference>
<protein>
    <submittedName>
        <fullName evidence="2">Uncharacterized protein</fullName>
    </submittedName>
</protein>
<dbReference type="Gene3D" id="1.25.10.10">
    <property type="entry name" value="Leucine-rich Repeat Variant"/>
    <property type="match status" value="1"/>
</dbReference>
<keyword evidence="3" id="KW-1185">Reference proteome</keyword>
<dbReference type="EMBL" id="VDLU01000005">
    <property type="protein sequence ID" value="TNJ26634.1"/>
    <property type="molecule type" value="Genomic_DNA"/>
</dbReference>
<reference evidence="2 3" key="1">
    <citation type="submission" date="2019-05" db="EMBL/GenBank/DDBJ databases">
        <title>The compact genome of Giardia muris reveals important steps in the evolution of intestinal protozoan parasites.</title>
        <authorList>
            <person name="Xu F."/>
            <person name="Jimenez-Gonzalez A."/>
            <person name="Einarsson E."/>
            <person name="Astvaldsson A."/>
            <person name="Peirasmaki D."/>
            <person name="Eckmann L."/>
            <person name="Andersson J.O."/>
            <person name="Svard S.G."/>
            <person name="Jerlstrom-Hultqvist J."/>
        </authorList>
    </citation>
    <scope>NUCLEOTIDE SEQUENCE [LARGE SCALE GENOMIC DNA]</scope>
    <source>
        <strain evidence="2 3">Roberts-Thomson</strain>
    </source>
</reference>
<evidence type="ECO:0000313" key="3">
    <source>
        <dbReference type="Proteomes" id="UP000315496"/>
    </source>
</evidence>
<accession>A0A4Z1SLV0</accession>
<keyword evidence="1" id="KW-0472">Membrane</keyword>
<dbReference type="SUPFAM" id="SSF48371">
    <property type="entry name" value="ARM repeat"/>
    <property type="match status" value="1"/>
</dbReference>
<evidence type="ECO:0000256" key="1">
    <source>
        <dbReference type="SAM" id="Phobius"/>
    </source>
</evidence>
<keyword evidence="1" id="KW-1133">Transmembrane helix</keyword>
<dbReference type="InterPro" id="IPR016024">
    <property type="entry name" value="ARM-type_fold"/>
</dbReference>
<keyword evidence="1" id="KW-0812">Transmembrane</keyword>
<organism evidence="2 3">
    <name type="scientific">Giardia muris</name>
    <dbReference type="NCBI Taxonomy" id="5742"/>
    <lineage>
        <taxon>Eukaryota</taxon>
        <taxon>Metamonada</taxon>
        <taxon>Diplomonadida</taxon>
        <taxon>Hexamitidae</taxon>
        <taxon>Giardiinae</taxon>
        <taxon>Giardia</taxon>
    </lineage>
</organism>
<dbReference type="VEuPathDB" id="GiardiaDB:GMRT_11314"/>
<dbReference type="Proteomes" id="UP000315496">
    <property type="component" value="Chromosome 5"/>
</dbReference>
<feature type="transmembrane region" description="Helical" evidence="1">
    <location>
        <begin position="536"/>
        <end position="561"/>
    </location>
</feature>